<dbReference type="OMA" id="EDQFFFF"/>
<keyword evidence="10" id="KW-1185">Reference proteome</keyword>
<evidence type="ECO:0000256" key="4">
    <source>
        <dbReference type="ARBA" id="ARBA00022768"/>
    </source>
</evidence>
<organism evidence="9 10">
    <name type="scientific">Bodo saltans</name>
    <name type="common">Flagellated protozoan</name>
    <dbReference type="NCBI Taxonomy" id="75058"/>
    <lineage>
        <taxon>Eukaryota</taxon>
        <taxon>Discoba</taxon>
        <taxon>Euglenozoa</taxon>
        <taxon>Kinetoplastea</taxon>
        <taxon>Metakinetoplastina</taxon>
        <taxon>Eubodonida</taxon>
        <taxon>Bodonidae</taxon>
        <taxon>Bodo</taxon>
    </lineage>
</organism>
<dbReference type="Pfam" id="PF01358">
    <property type="entry name" value="PARP_regulatory"/>
    <property type="match status" value="1"/>
</dbReference>
<dbReference type="CDD" id="cd20760">
    <property type="entry name" value="capping_2-OMTase_Mimiviridae"/>
    <property type="match status" value="1"/>
</dbReference>
<gene>
    <name evidence="9" type="ORF">BSAL_51290</name>
</gene>
<comment type="subcellular location">
    <subcellularLocation>
        <location evidence="1">Virion</location>
    </subcellularLocation>
</comment>
<keyword evidence="4" id="KW-0251">Elongation factor</keyword>
<feature type="region of interest" description="Disordered" evidence="8">
    <location>
        <begin position="1"/>
        <end position="31"/>
    </location>
</feature>
<keyword evidence="5" id="KW-0648">Protein biosynthesis</keyword>
<feature type="compositionally biased region" description="Polar residues" evidence="8">
    <location>
        <begin position="17"/>
        <end position="31"/>
    </location>
</feature>
<dbReference type="VEuPathDB" id="TriTrypDB:BSAL_51290"/>
<evidence type="ECO:0000256" key="3">
    <source>
        <dbReference type="ARBA" id="ARBA00015701"/>
    </source>
</evidence>
<dbReference type="InterPro" id="IPR029063">
    <property type="entry name" value="SAM-dependent_MTases_sf"/>
</dbReference>
<feature type="region of interest" description="Disordered" evidence="8">
    <location>
        <begin position="502"/>
        <end position="527"/>
    </location>
</feature>
<dbReference type="Proteomes" id="UP000051952">
    <property type="component" value="Unassembled WGS sequence"/>
</dbReference>
<proteinExistence type="predicted"/>
<dbReference type="EC" id="2.1.1.57" evidence="2"/>
<dbReference type="PROSITE" id="PS51612">
    <property type="entry name" value="SAM_MT_2O_PK"/>
    <property type="match status" value="1"/>
</dbReference>
<dbReference type="InterPro" id="IPR000176">
    <property type="entry name" value="mRNA_MeTrfase-like"/>
</dbReference>
<evidence type="ECO:0000256" key="1">
    <source>
        <dbReference type="ARBA" id="ARBA00004328"/>
    </source>
</evidence>
<comment type="function">
    <text evidence="6">Displays methyltransferase, positive regulation of the poly(A) polymerase and transcription elongation activities. Involved in the modification of both mRNA ends and in intermediate and late gene positive transcription elongation. At the mRNAs 5' end, methylates the ribose 2' OH group of the first transcribed nucleotide, thereby producing a 2'-O-methylpurine cap. At the 3' end, functions as a processivity factor which stimulates the activity of the viral poly(A) polymerase OPG063 that creates mRNA's poly(A) tail. In the presence of OPG102, OPG063 does not dissociate from the RNA allowing tail elongation to around 250 adenylates.</text>
</comment>
<evidence type="ECO:0000313" key="10">
    <source>
        <dbReference type="Proteomes" id="UP000051952"/>
    </source>
</evidence>
<evidence type="ECO:0000256" key="5">
    <source>
        <dbReference type="ARBA" id="ARBA00022917"/>
    </source>
</evidence>
<name>A0A0S4IHM6_BODSA</name>
<protein>
    <recommendedName>
        <fullName evidence="3">Cap-specific mRNA (nucleoside-2'-O-)-methyltransferase</fullName>
        <ecNumber evidence="2">2.1.1.57</ecNumber>
    </recommendedName>
</protein>
<dbReference type="SUPFAM" id="SSF53335">
    <property type="entry name" value="S-adenosyl-L-methionine-dependent methyltransferases"/>
    <property type="match status" value="1"/>
</dbReference>
<dbReference type="EMBL" id="CYKH01000057">
    <property type="protein sequence ID" value="CUE66663.1"/>
    <property type="molecule type" value="Genomic_DNA"/>
</dbReference>
<evidence type="ECO:0000313" key="9">
    <source>
        <dbReference type="EMBL" id="CUE66663.1"/>
    </source>
</evidence>
<dbReference type="GO" id="GO:0004483">
    <property type="term" value="F:methyltransferase cap1 activity"/>
    <property type="evidence" value="ECO:0007669"/>
    <property type="project" value="UniProtKB-EC"/>
</dbReference>
<evidence type="ECO:0000256" key="7">
    <source>
        <dbReference type="ARBA" id="ARBA00046511"/>
    </source>
</evidence>
<dbReference type="OrthoDB" id="270189at2759"/>
<reference evidence="10" key="1">
    <citation type="submission" date="2015-09" db="EMBL/GenBank/DDBJ databases">
        <authorList>
            <consortium name="Pathogen Informatics"/>
        </authorList>
    </citation>
    <scope>NUCLEOTIDE SEQUENCE [LARGE SCALE GENOMIC DNA]</scope>
    <source>
        <strain evidence="10">Lake Konstanz</strain>
    </source>
</reference>
<dbReference type="InterPro" id="IPR025804">
    <property type="entry name" value="Pox/kineto_cap_MeTfrase"/>
</dbReference>
<comment type="subunit">
    <text evidence="7">Interacts with poly(A) polymerase catalytic subunit OPG063. Interacts with OPG109 and OPG123; these interactions might help linking transcription to capping and polyadenylation.</text>
</comment>
<evidence type="ECO:0000256" key="8">
    <source>
        <dbReference type="SAM" id="MobiDB-lite"/>
    </source>
</evidence>
<dbReference type="GO" id="GO:0006370">
    <property type="term" value="P:7-methylguanosine mRNA capping"/>
    <property type="evidence" value="ECO:0007669"/>
    <property type="project" value="InterPro"/>
</dbReference>
<dbReference type="Gene3D" id="3.40.50.150">
    <property type="entry name" value="Vaccinia Virus protein VP39"/>
    <property type="match status" value="2"/>
</dbReference>
<sequence>MPLPQILNQLRKRPRQESATTSTAVSPPGPTVNTILQQNIVHYNDEHPFPFVMDSEFPAEGYRSRFGDTKTAIHWGQRKLLLSEMQLLSHYARPGVSYHIVYAGSAPGTHLGFLDDITNCIHTWELVDPGQFDRDVLGPRKNFLLRNEFFTNATAYGINATRLSALKGLRAVYEHVALDSVATEKSEIHARLDGIIGHLDVARGTTDIPSIYETPLTLPVGLNTLCQVAMERKPLLFVSDIRSGSVELPNFEEHVVENMKAQQAWTEILQGDFAMLKFRLPYTSKATGPGGAGAVASKLIDDDGCVEYLGGDMVLPIWTRPTSTEGRLVVPRGTGRIRYNVQRVEDQFFFFNAKLREHYHFNHILSPHVVLDNHFDGAAEVNCLREFCTFMDARLTAPGMKNKLIAAIEAMSTRITVQLKLDFEAAVRRRDAIVLKQARLGLRVVDEEGGEDVEGPSSLAQVVVVPTTAFVSWEADARRMMDQAAKERLRPIWWGNLTLPASSSPSTATTVTTPTPWRSVPVPSTYL</sequence>
<dbReference type="AlphaFoldDB" id="A0A0S4IHM6"/>
<evidence type="ECO:0000256" key="6">
    <source>
        <dbReference type="ARBA" id="ARBA00034661"/>
    </source>
</evidence>
<evidence type="ECO:0000256" key="2">
    <source>
        <dbReference type="ARBA" id="ARBA00011923"/>
    </source>
</evidence>
<dbReference type="GO" id="GO:0003746">
    <property type="term" value="F:translation elongation factor activity"/>
    <property type="evidence" value="ECO:0007669"/>
    <property type="project" value="UniProtKB-KW"/>
</dbReference>
<accession>A0A0S4IHM6</accession>